<reference evidence="1 2" key="1">
    <citation type="submission" date="2020-09" db="EMBL/GenBank/DDBJ databases">
        <title>Roseomonas.</title>
        <authorList>
            <person name="Zhu W."/>
        </authorList>
    </citation>
    <scope>NUCLEOTIDE SEQUENCE [LARGE SCALE GENOMIC DNA]</scope>
    <source>
        <strain evidence="1 2">573</strain>
    </source>
</reference>
<dbReference type="Gene3D" id="3.40.50.1820">
    <property type="entry name" value="alpha/beta hydrolase"/>
    <property type="match status" value="1"/>
</dbReference>
<evidence type="ECO:0000313" key="1">
    <source>
        <dbReference type="EMBL" id="MBO1081742.1"/>
    </source>
</evidence>
<dbReference type="InterPro" id="IPR029058">
    <property type="entry name" value="AB_hydrolase_fold"/>
</dbReference>
<proteinExistence type="predicted"/>
<accession>A0ABS3KW83</accession>
<comment type="caution">
    <text evidence="1">The sequence shown here is derived from an EMBL/GenBank/DDBJ whole genome shotgun (WGS) entry which is preliminary data.</text>
</comment>
<keyword evidence="2" id="KW-1185">Reference proteome</keyword>
<dbReference type="EMBL" id="JACTNG010000019">
    <property type="protein sequence ID" value="MBO1081742.1"/>
    <property type="molecule type" value="Genomic_DNA"/>
</dbReference>
<sequence length="244" mass="26339">MADTPQQVDIFRTSPLHFLRGPEQSEGVVVYGHGYGGPDADGRSSRAPGWLSGFNDAGWDILRYDRHPAEDELYNTLPRLIRAVPRLRALGYRRIVLAGGSRGGWQSLLAAGEASGVDTVLAIAPAAHGRSGAGHSAVLDDWQRGLGALPSKQVRVAAVLFDDDRFDPDPERRASMLMANGLQRGVPVLALRPQQPVRGHSGDALWQFTHDYTQCLVSFVMDASPPSAIRRLPCGTESNPAVSP</sequence>
<evidence type="ECO:0000313" key="2">
    <source>
        <dbReference type="Proteomes" id="UP001518989"/>
    </source>
</evidence>
<name>A0ABS3KW83_9PROT</name>
<organism evidence="1 2">
    <name type="scientific">Roseomonas haemaphysalidis</name>
    <dbReference type="NCBI Taxonomy" id="2768162"/>
    <lineage>
        <taxon>Bacteria</taxon>
        <taxon>Pseudomonadati</taxon>
        <taxon>Pseudomonadota</taxon>
        <taxon>Alphaproteobacteria</taxon>
        <taxon>Acetobacterales</taxon>
        <taxon>Roseomonadaceae</taxon>
        <taxon>Roseomonas</taxon>
    </lineage>
</organism>
<dbReference type="GO" id="GO:0016787">
    <property type="term" value="F:hydrolase activity"/>
    <property type="evidence" value="ECO:0007669"/>
    <property type="project" value="UniProtKB-KW"/>
</dbReference>
<dbReference type="SUPFAM" id="SSF53474">
    <property type="entry name" value="alpha/beta-Hydrolases"/>
    <property type="match status" value="1"/>
</dbReference>
<protein>
    <submittedName>
        <fullName evidence="1">Alpha/beta hydrolase</fullName>
    </submittedName>
</protein>
<keyword evidence="1" id="KW-0378">Hydrolase</keyword>
<dbReference type="Proteomes" id="UP001518989">
    <property type="component" value="Unassembled WGS sequence"/>
</dbReference>
<dbReference type="RefSeq" id="WP_207419927.1">
    <property type="nucleotide sequence ID" value="NZ_CP061182.1"/>
</dbReference>
<gene>
    <name evidence="1" type="ORF">IAI61_22165</name>
</gene>